<organism evidence="2 3">
    <name type="scientific">Rubellicoccus peritrichatus</name>
    <dbReference type="NCBI Taxonomy" id="3080537"/>
    <lineage>
        <taxon>Bacteria</taxon>
        <taxon>Pseudomonadati</taxon>
        <taxon>Verrucomicrobiota</taxon>
        <taxon>Opitutia</taxon>
        <taxon>Puniceicoccales</taxon>
        <taxon>Cerasicoccaceae</taxon>
        <taxon>Rubellicoccus</taxon>
    </lineage>
</organism>
<reference evidence="2 3" key="1">
    <citation type="submission" date="2023-10" db="EMBL/GenBank/DDBJ databases">
        <title>Rubellicoccus peritrichatus gen. nov., sp. nov., isolated from an algae of coral reef tank.</title>
        <authorList>
            <person name="Luo J."/>
        </authorList>
    </citation>
    <scope>NUCLEOTIDE SEQUENCE [LARGE SCALE GENOMIC DNA]</scope>
    <source>
        <strain evidence="2 3">CR14</strain>
    </source>
</reference>
<sequence>MNTVSDNGNTVSKSEILKRGLKIQCPNCGSKGLFRGWFRLRYRCTSCGLKLSRNEGFFLGAMVWNYGLIVFGIFPLILVIGFIEWFSVQTIIYLCLAAGVIGPMLLYRWAWGLWLGSYYFFLPHELPNNTTEAIPADEDE</sequence>
<name>A0AAQ3L732_9BACT</name>
<accession>A0AAQ3L732</accession>
<keyword evidence="1" id="KW-0472">Membrane</keyword>
<dbReference type="KEGG" id="puo:RZN69_14600"/>
<gene>
    <name evidence="2" type="ORF">RZN69_14600</name>
</gene>
<proteinExistence type="predicted"/>
<keyword evidence="1" id="KW-1133">Transmembrane helix</keyword>
<evidence type="ECO:0000313" key="2">
    <source>
        <dbReference type="EMBL" id="WOO39852.1"/>
    </source>
</evidence>
<feature type="transmembrane region" description="Helical" evidence="1">
    <location>
        <begin position="90"/>
        <end position="110"/>
    </location>
</feature>
<dbReference type="RefSeq" id="WP_317831884.1">
    <property type="nucleotide sequence ID" value="NZ_CP136920.1"/>
</dbReference>
<dbReference type="SUPFAM" id="SSF57783">
    <property type="entry name" value="Zinc beta-ribbon"/>
    <property type="match status" value="1"/>
</dbReference>
<dbReference type="Proteomes" id="UP001304300">
    <property type="component" value="Chromosome"/>
</dbReference>
<evidence type="ECO:0000313" key="3">
    <source>
        <dbReference type="Proteomes" id="UP001304300"/>
    </source>
</evidence>
<protein>
    <submittedName>
        <fullName evidence="2">DUF983 domain-containing protein</fullName>
    </submittedName>
</protein>
<keyword evidence="1" id="KW-0812">Transmembrane</keyword>
<dbReference type="InterPro" id="IPR009325">
    <property type="entry name" value="DUF983"/>
</dbReference>
<dbReference type="AlphaFoldDB" id="A0AAQ3L732"/>
<dbReference type="EMBL" id="CP136920">
    <property type="protein sequence ID" value="WOO39852.1"/>
    <property type="molecule type" value="Genomic_DNA"/>
</dbReference>
<dbReference type="Pfam" id="PF06170">
    <property type="entry name" value="DUF983"/>
    <property type="match status" value="1"/>
</dbReference>
<keyword evidence="3" id="KW-1185">Reference proteome</keyword>
<evidence type="ECO:0000256" key="1">
    <source>
        <dbReference type="SAM" id="Phobius"/>
    </source>
</evidence>
<feature type="transmembrane region" description="Helical" evidence="1">
    <location>
        <begin position="63"/>
        <end position="83"/>
    </location>
</feature>